<comment type="caution">
    <text evidence="1">The sequence shown here is derived from an EMBL/GenBank/DDBJ whole genome shotgun (WGS) entry which is preliminary data.</text>
</comment>
<protein>
    <submittedName>
        <fullName evidence="1">Uncharacterized protein</fullName>
    </submittedName>
</protein>
<gene>
    <name evidence="1" type="ORF">MYCIT1_LOCUS17047</name>
</gene>
<dbReference type="AlphaFoldDB" id="A0AAD2HBJ6"/>
<dbReference type="EMBL" id="CAVNYO010000174">
    <property type="protein sequence ID" value="CAK5271759.1"/>
    <property type="molecule type" value="Genomic_DNA"/>
</dbReference>
<proteinExistence type="predicted"/>
<sequence length="52" mass="6062">MLRSSQPERIATLCTRDVHEWVALRNGSTTRCMKTWKLTKADLESARLSKRE</sequence>
<accession>A0AAD2HBJ6</accession>
<evidence type="ECO:0000313" key="1">
    <source>
        <dbReference type="EMBL" id="CAK5271759.1"/>
    </source>
</evidence>
<organism evidence="1 2">
    <name type="scientific">Mycena citricolor</name>
    <dbReference type="NCBI Taxonomy" id="2018698"/>
    <lineage>
        <taxon>Eukaryota</taxon>
        <taxon>Fungi</taxon>
        <taxon>Dikarya</taxon>
        <taxon>Basidiomycota</taxon>
        <taxon>Agaricomycotina</taxon>
        <taxon>Agaricomycetes</taxon>
        <taxon>Agaricomycetidae</taxon>
        <taxon>Agaricales</taxon>
        <taxon>Marasmiineae</taxon>
        <taxon>Mycenaceae</taxon>
        <taxon>Mycena</taxon>
    </lineage>
</organism>
<dbReference type="Proteomes" id="UP001295794">
    <property type="component" value="Unassembled WGS sequence"/>
</dbReference>
<reference evidence="1" key="1">
    <citation type="submission" date="2023-11" db="EMBL/GenBank/DDBJ databases">
        <authorList>
            <person name="De Vega J J."/>
            <person name="De Vega J J."/>
        </authorList>
    </citation>
    <scope>NUCLEOTIDE SEQUENCE</scope>
</reference>
<name>A0AAD2HBJ6_9AGAR</name>
<keyword evidence="2" id="KW-1185">Reference proteome</keyword>
<evidence type="ECO:0000313" key="2">
    <source>
        <dbReference type="Proteomes" id="UP001295794"/>
    </source>
</evidence>